<reference evidence="1" key="1">
    <citation type="journal article" date="2017" name="Nature">
        <title>The sunflower genome provides insights into oil metabolism, flowering and Asterid evolution.</title>
        <authorList>
            <person name="Badouin H."/>
            <person name="Gouzy J."/>
            <person name="Grassa C.J."/>
            <person name="Murat F."/>
            <person name="Staton S.E."/>
            <person name="Cottret L."/>
            <person name="Lelandais-Briere C."/>
            <person name="Owens G.L."/>
            <person name="Carrere S."/>
            <person name="Mayjonade B."/>
            <person name="Legrand L."/>
            <person name="Gill N."/>
            <person name="Kane N.C."/>
            <person name="Bowers J.E."/>
            <person name="Hubner S."/>
            <person name="Bellec A."/>
            <person name="Berard A."/>
            <person name="Berges H."/>
            <person name="Blanchet N."/>
            <person name="Boniface M.C."/>
            <person name="Brunel D."/>
            <person name="Catrice O."/>
            <person name="Chaidir N."/>
            <person name="Claudel C."/>
            <person name="Donnadieu C."/>
            <person name="Faraut T."/>
            <person name="Fievet G."/>
            <person name="Helmstetter N."/>
            <person name="King M."/>
            <person name="Knapp S.J."/>
            <person name="Lai Z."/>
            <person name="Le Paslier M.C."/>
            <person name="Lippi Y."/>
            <person name="Lorenzon L."/>
            <person name="Mandel J.R."/>
            <person name="Marage G."/>
            <person name="Marchand G."/>
            <person name="Marquand E."/>
            <person name="Bret-Mestries E."/>
            <person name="Morien E."/>
            <person name="Nambeesan S."/>
            <person name="Nguyen T."/>
            <person name="Pegot-Espagnet P."/>
            <person name="Pouilly N."/>
            <person name="Raftis F."/>
            <person name="Sallet E."/>
            <person name="Schiex T."/>
            <person name="Thomas J."/>
            <person name="Vandecasteele C."/>
            <person name="Vares D."/>
            <person name="Vear F."/>
            <person name="Vautrin S."/>
            <person name="Crespi M."/>
            <person name="Mangin B."/>
            <person name="Burke J.M."/>
            <person name="Salse J."/>
            <person name="Munos S."/>
            <person name="Vincourt P."/>
            <person name="Rieseberg L.H."/>
            <person name="Langlade N.B."/>
        </authorList>
    </citation>
    <scope>NUCLEOTIDE SEQUENCE</scope>
    <source>
        <tissue evidence="1">Leaves</tissue>
    </source>
</reference>
<protein>
    <submittedName>
        <fullName evidence="1">Uncharacterized protein</fullName>
    </submittedName>
</protein>
<comment type="caution">
    <text evidence="1">The sequence shown here is derived from an EMBL/GenBank/DDBJ whole genome shotgun (WGS) entry which is preliminary data.</text>
</comment>
<dbReference type="EMBL" id="MNCJ02000316">
    <property type="protein sequence ID" value="KAF5823890.1"/>
    <property type="molecule type" value="Genomic_DNA"/>
</dbReference>
<name>A0A9K3JYL2_HELAN</name>
<dbReference type="Gramene" id="mRNA:HanXRQr2_Chr01g0043181">
    <property type="protein sequence ID" value="CDS:HanXRQr2_Chr01g0043181.1"/>
    <property type="gene ID" value="HanXRQr2_Chr01g0043181"/>
</dbReference>
<evidence type="ECO:0000313" key="2">
    <source>
        <dbReference type="Proteomes" id="UP000215914"/>
    </source>
</evidence>
<accession>A0A9K3JYL2</accession>
<sequence length="81" mass="9582">MTEPYKKTNGVVWYFFKPNFVVQSGGLKLCPRWAGAPPGKKKFSVKFRQKSRPHPLKFSVRTPWNFFCPHPLDKKCYLFIF</sequence>
<keyword evidence="2" id="KW-1185">Reference proteome</keyword>
<evidence type="ECO:0000313" key="1">
    <source>
        <dbReference type="EMBL" id="KAF5823890.1"/>
    </source>
</evidence>
<gene>
    <name evidence="1" type="ORF">HanXRQr2_Chr01g0043181</name>
</gene>
<dbReference type="Proteomes" id="UP000215914">
    <property type="component" value="Unassembled WGS sequence"/>
</dbReference>
<dbReference type="AlphaFoldDB" id="A0A9K3JYL2"/>
<reference evidence="1" key="2">
    <citation type="submission" date="2020-06" db="EMBL/GenBank/DDBJ databases">
        <title>Helianthus annuus Genome sequencing and assembly Release 2.</title>
        <authorList>
            <person name="Gouzy J."/>
            <person name="Langlade N."/>
            <person name="Munos S."/>
        </authorList>
    </citation>
    <scope>NUCLEOTIDE SEQUENCE</scope>
    <source>
        <tissue evidence="1">Leaves</tissue>
    </source>
</reference>
<organism evidence="1 2">
    <name type="scientific">Helianthus annuus</name>
    <name type="common">Common sunflower</name>
    <dbReference type="NCBI Taxonomy" id="4232"/>
    <lineage>
        <taxon>Eukaryota</taxon>
        <taxon>Viridiplantae</taxon>
        <taxon>Streptophyta</taxon>
        <taxon>Embryophyta</taxon>
        <taxon>Tracheophyta</taxon>
        <taxon>Spermatophyta</taxon>
        <taxon>Magnoliopsida</taxon>
        <taxon>eudicotyledons</taxon>
        <taxon>Gunneridae</taxon>
        <taxon>Pentapetalae</taxon>
        <taxon>asterids</taxon>
        <taxon>campanulids</taxon>
        <taxon>Asterales</taxon>
        <taxon>Asteraceae</taxon>
        <taxon>Asteroideae</taxon>
        <taxon>Heliantheae alliance</taxon>
        <taxon>Heliantheae</taxon>
        <taxon>Helianthus</taxon>
    </lineage>
</organism>
<proteinExistence type="predicted"/>